<evidence type="ECO:0000256" key="7">
    <source>
        <dbReference type="ARBA" id="ARBA00022927"/>
    </source>
</evidence>
<comment type="similarity">
    <text evidence="3">Belongs to the ATG14 family.</text>
</comment>
<dbReference type="EMBL" id="CP048984">
    <property type="protein sequence ID" value="QID78127.1"/>
    <property type="molecule type" value="Genomic_DNA"/>
</dbReference>
<evidence type="ECO:0000256" key="2">
    <source>
        <dbReference type="ARBA" id="ARBA00004623"/>
    </source>
</evidence>
<keyword evidence="6" id="KW-0926">Vacuole</keyword>
<sequence>MHCPICHHRAHVVYCAHCINTSPSLLLKLKLDLILLKDENKELNGKVEQILNEAMNYDQLDIKRMEKKKDPLMNSLMKLDVLGMKKNNNLIRHRIEQLNERIYSKRNHISELKVEIDNYKCYKVGTGTDKLREQVEISDAKNKLAQVSKICESARDYKLNLLNNWFVIQKLQDNFQIPFAIAFQPLISLKNFRVLPLAITNDSINIMWKYISFFSDILMIKLPYTNKICEQPMFEFSDSIQTVVQRLIKLIINILQICRHLKLVPSTPMDIPWLLDQYDVDGLFYNMVKRNKMKCRSVSLYWTFGMLYSMVLDNMNNPQRGHPARRTAPPPTVTGSHDRWYVVG</sequence>
<feature type="coiled-coil region" evidence="11">
    <location>
        <begin position="26"/>
        <end position="60"/>
    </location>
</feature>
<dbReference type="InterPro" id="IPR018791">
    <property type="entry name" value="UV_resistance/autophagy_Atg14"/>
</dbReference>
<dbReference type="AlphaFoldDB" id="A0A6C1DNE1"/>
<dbReference type="GO" id="GO:0034045">
    <property type="term" value="C:phagophore assembly site membrane"/>
    <property type="evidence" value="ECO:0007669"/>
    <property type="project" value="UniProtKB-SubCell"/>
</dbReference>
<dbReference type="PRINTS" id="PR02030">
    <property type="entry name" value="AUTOPHGYRP14"/>
</dbReference>
<keyword evidence="13" id="KW-1185">Reference proteome</keyword>
<evidence type="ECO:0000313" key="12">
    <source>
        <dbReference type="EMBL" id="QID78127.1"/>
    </source>
</evidence>
<keyword evidence="10" id="KW-0472">Membrane</keyword>
<dbReference type="OrthoDB" id="4068791at2759"/>
<reference evidence="12 13" key="1">
    <citation type="journal article" date="2019" name="BMC Genomics">
        <title>Chromosome level assembly and comparative genome analysis confirm lager-brewing yeasts originated from a single hybridization.</title>
        <authorList>
            <person name="Salazar A.N."/>
            <person name="Gorter de Vries A.R."/>
            <person name="van den Broek M."/>
            <person name="Brouwers N."/>
            <person name="de la Torre Cortes P."/>
            <person name="Kuijpers N.G.A."/>
            <person name="Daran J.G."/>
            <person name="Abeel T."/>
        </authorList>
    </citation>
    <scope>NUCLEOTIDE SEQUENCE [LARGE SCALE GENOMIC DNA]</scope>
    <source>
        <strain evidence="12 13">CBS 1483</strain>
    </source>
</reference>
<evidence type="ECO:0000256" key="3">
    <source>
        <dbReference type="ARBA" id="ARBA00009574"/>
    </source>
</evidence>
<evidence type="ECO:0000256" key="4">
    <source>
        <dbReference type="ARBA" id="ARBA00013807"/>
    </source>
</evidence>
<evidence type="ECO:0000256" key="9">
    <source>
        <dbReference type="ARBA" id="ARBA00023054"/>
    </source>
</evidence>
<dbReference type="Proteomes" id="UP000501346">
    <property type="component" value="Chromosome ScII"/>
</dbReference>
<organism evidence="12 13">
    <name type="scientific">Saccharomyces pastorianus</name>
    <name type="common">Lager yeast</name>
    <name type="synonym">Saccharomyces cerevisiae x Saccharomyces eubayanus</name>
    <dbReference type="NCBI Taxonomy" id="27292"/>
    <lineage>
        <taxon>Eukaryota</taxon>
        <taxon>Fungi</taxon>
        <taxon>Dikarya</taxon>
        <taxon>Ascomycota</taxon>
        <taxon>Saccharomycotina</taxon>
        <taxon>Saccharomycetes</taxon>
        <taxon>Saccharomycetales</taxon>
        <taxon>Saccharomycetaceae</taxon>
        <taxon>Saccharomyces</taxon>
    </lineage>
</organism>
<evidence type="ECO:0000256" key="10">
    <source>
        <dbReference type="ARBA" id="ARBA00023136"/>
    </source>
</evidence>
<dbReference type="GO" id="GO:0016236">
    <property type="term" value="P:macroautophagy"/>
    <property type="evidence" value="ECO:0007669"/>
    <property type="project" value="InterPro"/>
</dbReference>
<proteinExistence type="inferred from homology"/>
<evidence type="ECO:0000256" key="8">
    <source>
        <dbReference type="ARBA" id="ARBA00023006"/>
    </source>
</evidence>
<accession>A0A6C1DNE1</accession>
<evidence type="ECO:0000256" key="11">
    <source>
        <dbReference type="SAM" id="Coils"/>
    </source>
</evidence>
<comment type="subcellular location">
    <subcellularLocation>
        <location evidence="2">Preautophagosomal structure membrane</location>
        <topology evidence="2">Peripheral membrane protein</topology>
    </subcellularLocation>
    <subcellularLocation>
        <location evidence="1">Vacuole membrane</location>
        <topology evidence="1">Peripheral membrane protein</topology>
    </subcellularLocation>
</comment>
<dbReference type="GO" id="GO:0032991">
    <property type="term" value="C:protein-containing complex"/>
    <property type="evidence" value="ECO:0007669"/>
    <property type="project" value="UniProtKB-ARBA"/>
</dbReference>
<keyword evidence="5" id="KW-0813">Transport</keyword>
<dbReference type="GO" id="GO:0005774">
    <property type="term" value="C:vacuolar membrane"/>
    <property type="evidence" value="ECO:0007669"/>
    <property type="project" value="UniProtKB-SubCell"/>
</dbReference>
<keyword evidence="9 11" id="KW-0175">Coiled coil</keyword>
<keyword evidence="7" id="KW-0653">Protein transport</keyword>
<keyword evidence="8" id="KW-0072">Autophagy</keyword>
<dbReference type="GO" id="GO:0015031">
    <property type="term" value="P:protein transport"/>
    <property type="evidence" value="ECO:0007669"/>
    <property type="project" value="UniProtKB-KW"/>
</dbReference>
<dbReference type="Pfam" id="PF10186">
    <property type="entry name" value="ATG14"/>
    <property type="match status" value="1"/>
</dbReference>
<evidence type="ECO:0000256" key="1">
    <source>
        <dbReference type="ARBA" id="ARBA00004148"/>
    </source>
</evidence>
<evidence type="ECO:0000313" key="13">
    <source>
        <dbReference type="Proteomes" id="UP000501346"/>
    </source>
</evidence>
<gene>
    <name evidence="12" type="primary">ATG14_1</name>
    <name evidence="12" type="ORF">GRS66_000330</name>
</gene>
<evidence type="ECO:0000256" key="6">
    <source>
        <dbReference type="ARBA" id="ARBA00022554"/>
    </source>
</evidence>
<name>A0A6C1DNE1_SACPS</name>
<dbReference type="InterPro" id="IPR023261">
    <property type="entry name" value="Autophagy-related_protein_14"/>
</dbReference>
<protein>
    <recommendedName>
        <fullName evidence="4">Autophagy-related protein 14</fullName>
    </recommendedName>
</protein>
<evidence type="ECO:0000256" key="5">
    <source>
        <dbReference type="ARBA" id="ARBA00022448"/>
    </source>
</evidence>